<feature type="active site" evidence="4">
    <location>
        <position position="255"/>
    </location>
</feature>
<comment type="caution">
    <text evidence="7">The sequence shown here is derived from an EMBL/GenBank/DDBJ whole genome shotgun (WGS) entry which is preliminary data.</text>
</comment>
<dbReference type="SUPFAM" id="SSF51126">
    <property type="entry name" value="Pectin lyase-like"/>
    <property type="match status" value="1"/>
</dbReference>
<comment type="similarity">
    <text evidence="1">Belongs to the pectinesterase family.</text>
</comment>
<sequence>MNLRLAGLPVALVQMALVLTAAPAWGTTRPQLSDAEAARHTEAAYLGSWQPLSAAELANLAAQPPDQWVRPGDSLQAALDRAPAAGQGPAGRRWLIRLAPGEYRGPLCLLNKAPLALIGVPGQPSAVRLVDGRYNALPLPPGQAAHPCLPGSAGVATHGTAGSSSVIVDTQDLVLAHLSIANDALDGVRAGQGYPAGAGEAGGAQAVALTLAGDRLLLHDVQLWGHQDTLYARRGSTPGPARQLLRDSLVAGDVDYVFGDATLVISHSTLLARAGRRAPGQGGITLAPSTAAAQGQGLLVTHSRWQAEPGVAPASVALGRAWDAGVKPGAWQAGSSANPSPNGLAVVRDCELGAHLKPWTASTARRPFASSGEAANRLFEYRNTGPGATP</sequence>
<proteinExistence type="inferred from homology"/>
<comment type="catalytic activity">
    <reaction evidence="5">
        <text>[(1-&gt;4)-alpha-D-galacturonosyl methyl ester](n) + n H2O = [(1-&gt;4)-alpha-D-galacturonosyl](n) + n methanol + n H(+)</text>
        <dbReference type="Rhea" id="RHEA:22380"/>
        <dbReference type="Rhea" id="RHEA-COMP:14570"/>
        <dbReference type="Rhea" id="RHEA-COMP:14573"/>
        <dbReference type="ChEBI" id="CHEBI:15377"/>
        <dbReference type="ChEBI" id="CHEBI:15378"/>
        <dbReference type="ChEBI" id="CHEBI:17790"/>
        <dbReference type="ChEBI" id="CHEBI:140522"/>
        <dbReference type="ChEBI" id="CHEBI:140523"/>
        <dbReference type="EC" id="3.1.1.11"/>
    </reaction>
</comment>
<dbReference type="InterPro" id="IPR000070">
    <property type="entry name" value="Pectinesterase_cat"/>
</dbReference>
<dbReference type="GO" id="GO:0030599">
    <property type="term" value="F:pectinesterase activity"/>
    <property type="evidence" value="ECO:0007669"/>
    <property type="project" value="UniProtKB-UniRule"/>
</dbReference>
<comment type="pathway">
    <text evidence="5">Glycan metabolism; pectin degradation; 2-dehydro-3-deoxy-D-gluconate from pectin: step 1/5.</text>
</comment>
<dbReference type="GO" id="GO:0042545">
    <property type="term" value="P:cell wall modification"/>
    <property type="evidence" value="ECO:0007669"/>
    <property type="project" value="UniProtKB-UniRule"/>
</dbReference>
<dbReference type="GO" id="GO:0045490">
    <property type="term" value="P:pectin catabolic process"/>
    <property type="evidence" value="ECO:0007669"/>
    <property type="project" value="UniProtKB-UniRule"/>
</dbReference>
<keyword evidence="2 5" id="KW-0378">Hydrolase</keyword>
<evidence type="ECO:0000256" key="5">
    <source>
        <dbReference type="RuleBase" id="RU000589"/>
    </source>
</evidence>
<dbReference type="GO" id="GO:0009279">
    <property type="term" value="C:cell outer membrane"/>
    <property type="evidence" value="ECO:0007669"/>
    <property type="project" value="TreeGrafter"/>
</dbReference>
<evidence type="ECO:0000313" key="8">
    <source>
        <dbReference type="Proteomes" id="UP000249633"/>
    </source>
</evidence>
<dbReference type="Gene3D" id="2.160.20.10">
    <property type="entry name" value="Single-stranded right-handed beta-helix, Pectin lyase-like"/>
    <property type="match status" value="1"/>
</dbReference>
<keyword evidence="3 5" id="KW-0063">Aspartyl esterase</keyword>
<organism evidence="7 8">
    <name type="scientific">Roseateles depolymerans</name>
    <dbReference type="NCBI Taxonomy" id="76731"/>
    <lineage>
        <taxon>Bacteria</taxon>
        <taxon>Pseudomonadati</taxon>
        <taxon>Pseudomonadota</taxon>
        <taxon>Betaproteobacteria</taxon>
        <taxon>Burkholderiales</taxon>
        <taxon>Sphaerotilaceae</taxon>
        <taxon>Roseateles</taxon>
    </lineage>
</organism>
<dbReference type="InterPro" id="IPR012334">
    <property type="entry name" value="Pectin_lyas_fold"/>
</dbReference>
<dbReference type="AlphaFoldDB" id="A0A2W5DRP1"/>
<reference evidence="7 8" key="1">
    <citation type="submission" date="2017-08" db="EMBL/GenBank/DDBJ databases">
        <title>Infants hospitalized years apart are colonized by the same room-sourced microbial strains.</title>
        <authorList>
            <person name="Brooks B."/>
            <person name="Olm M.R."/>
            <person name="Firek B.A."/>
            <person name="Baker R."/>
            <person name="Thomas B.C."/>
            <person name="Morowitz M.J."/>
            <person name="Banfield J.F."/>
        </authorList>
    </citation>
    <scope>NUCLEOTIDE SEQUENCE [LARGE SCALE GENOMIC DNA]</scope>
    <source>
        <strain evidence="7">S2_012_000_R2_81</strain>
    </source>
</reference>
<dbReference type="InterPro" id="IPR033131">
    <property type="entry name" value="Pectinesterase_Asp_AS"/>
</dbReference>
<feature type="signal peptide" evidence="5">
    <location>
        <begin position="1"/>
        <end position="26"/>
    </location>
</feature>
<evidence type="ECO:0000256" key="4">
    <source>
        <dbReference type="PROSITE-ProRule" id="PRU10040"/>
    </source>
</evidence>
<dbReference type="Proteomes" id="UP000249633">
    <property type="component" value="Unassembled WGS sequence"/>
</dbReference>
<evidence type="ECO:0000313" key="7">
    <source>
        <dbReference type="EMBL" id="PZP34521.1"/>
    </source>
</evidence>
<dbReference type="PANTHER" id="PTHR31321:SF57">
    <property type="entry name" value="PECTINESTERASE 53-RELATED"/>
    <property type="match status" value="1"/>
</dbReference>
<evidence type="ECO:0000256" key="1">
    <source>
        <dbReference type="ARBA" id="ARBA00008891"/>
    </source>
</evidence>
<dbReference type="EC" id="3.1.1.11" evidence="5"/>
<dbReference type="PROSITE" id="PS00503">
    <property type="entry name" value="PECTINESTERASE_2"/>
    <property type="match status" value="1"/>
</dbReference>
<accession>A0A2W5DRP1</accession>
<dbReference type="InterPro" id="IPR011050">
    <property type="entry name" value="Pectin_lyase_fold/virulence"/>
</dbReference>
<dbReference type="PANTHER" id="PTHR31321">
    <property type="entry name" value="ACYL-COA THIOESTER HYDROLASE YBHC-RELATED"/>
    <property type="match status" value="1"/>
</dbReference>
<dbReference type="UniPathway" id="UPA00545">
    <property type="reaction ID" value="UER00823"/>
</dbReference>
<evidence type="ECO:0000256" key="2">
    <source>
        <dbReference type="ARBA" id="ARBA00022801"/>
    </source>
</evidence>
<keyword evidence="5" id="KW-0732">Signal</keyword>
<feature type="chain" id="PRO_5015801392" description="Pectinesterase" evidence="5">
    <location>
        <begin position="27"/>
        <end position="390"/>
    </location>
</feature>
<feature type="domain" description="Pectinesterase catalytic" evidence="6">
    <location>
        <begin position="202"/>
        <end position="322"/>
    </location>
</feature>
<dbReference type="Pfam" id="PF01095">
    <property type="entry name" value="Pectinesterase"/>
    <property type="match status" value="1"/>
</dbReference>
<protein>
    <recommendedName>
        <fullName evidence="5">Pectinesterase</fullName>
        <ecNumber evidence="5">3.1.1.11</ecNumber>
    </recommendedName>
</protein>
<evidence type="ECO:0000256" key="3">
    <source>
        <dbReference type="ARBA" id="ARBA00023085"/>
    </source>
</evidence>
<name>A0A2W5DRP1_9BURK</name>
<gene>
    <name evidence="7" type="ORF">DI603_06095</name>
</gene>
<evidence type="ECO:0000259" key="6">
    <source>
        <dbReference type="Pfam" id="PF01095"/>
    </source>
</evidence>
<dbReference type="EMBL" id="QFOD01000004">
    <property type="protein sequence ID" value="PZP34521.1"/>
    <property type="molecule type" value="Genomic_DNA"/>
</dbReference>